<evidence type="ECO:0000256" key="1">
    <source>
        <dbReference type="SAM" id="Phobius"/>
    </source>
</evidence>
<keyword evidence="3" id="KW-1185">Reference proteome</keyword>
<protein>
    <submittedName>
        <fullName evidence="2">Uncharacterized protein</fullName>
    </submittedName>
</protein>
<feature type="transmembrane region" description="Helical" evidence="1">
    <location>
        <begin position="129"/>
        <end position="149"/>
    </location>
</feature>
<dbReference type="RefSeq" id="WP_129389849.1">
    <property type="nucleotide sequence ID" value="NZ_CP035494.1"/>
</dbReference>
<keyword evidence="1" id="KW-1133">Transmembrane helix</keyword>
<feature type="transmembrane region" description="Helical" evidence="1">
    <location>
        <begin position="275"/>
        <end position="296"/>
    </location>
</feature>
<name>A0A4P6EG88_9MICO</name>
<dbReference type="InterPro" id="IPR047928">
    <property type="entry name" value="Perm_prefix_1"/>
</dbReference>
<dbReference type="Proteomes" id="UP000293995">
    <property type="component" value="Chromosome"/>
</dbReference>
<dbReference type="EMBL" id="CP035494">
    <property type="protein sequence ID" value="QAY60443.1"/>
    <property type="molecule type" value="Genomic_DNA"/>
</dbReference>
<reference evidence="2 3" key="1">
    <citation type="submission" date="2019-01" db="EMBL/GenBank/DDBJ databases">
        <title>Genome sequencing of strain DFW100M-13.</title>
        <authorList>
            <person name="Heo J."/>
            <person name="Kim S.-J."/>
            <person name="Kim J.-S."/>
            <person name="Hong S.-B."/>
            <person name="Kwon S.-W."/>
        </authorList>
    </citation>
    <scope>NUCLEOTIDE SEQUENCE [LARGE SCALE GENOMIC DNA]</scope>
    <source>
        <strain evidence="2 3">DFW100M-13</strain>
    </source>
</reference>
<dbReference type="NCBIfam" id="NF038403">
    <property type="entry name" value="perm_prefix_1"/>
    <property type="match status" value="1"/>
</dbReference>
<keyword evidence="1" id="KW-0472">Membrane</keyword>
<dbReference type="AlphaFoldDB" id="A0A4P6EG88"/>
<gene>
    <name evidence="2" type="ORF">ET475_10895</name>
</gene>
<evidence type="ECO:0000313" key="3">
    <source>
        <dbReference type="Proteomes" id="UP000293995"/>
    </source>
</evidence>
<sequence>MNTDIHRLLDEAFAGVTMTPETQDLKEEIRANLVARVTELESTGVPATDAAARALAELGDVRALVNDAGADAAPATGADAQRGGYADALAARHRVRPKPGFVVRAVAWSLAIVVGATLGTLAATGVLEVALGFVFLMLGITATGAWMLVGDALSQETTTNHPMPQPRAAGYGVATFLGVFGLGLVGLILLQTLPVWTVVFSAVGVIGAIILFAFLGATQTNRHKAWTRQAQASMPPNRFETEPETAARFGIYSAVIWVVTFAVIVVLVFTVGWWWAPLAFLGGLAAMMLVLARMMFGPRREG</sequence>
<feature type="transmembrane region" description="Helical" evidence="1">
    <location>
        <begin position="196"/>
        <end position="218"/>
    </location>
</feature>
<dbReference type="OrthoDB" id="3377884at2"/>
<feature type="transmembrane region" description="Helical" evidence="1">
    <location>
        <begin position="169"/>
        <end position="190"/>
    </location>
</feature>
<feature type="transmembrane region" description="Helical" evidence="1">
    <location>
        <begin position="249"/>
        <end position="269"/>
    </location>
</feature>
<evidence type="ECO:0000313" key="2">
    <source>
        <dbReference type="EMBL" id="QAY60443.1"/>
    </source>
</evidence>
<accession>A0A4P6EG88</accession>
<proteinExistence type="predicted"/>
<dbReference type="KEGG" id="mprt:ET475_10895"/>
<keyword evidence="1" id="KW-0812">Transmembrane</keyword>
<organism evidence="2 3">
    <name type="scientific">Microbacterium protaetiae</name>
    <dbReference type="NCBI Taxonomy" id="2509458"/>
    <lineage>
        <taxon>Bacteria</taxon>
        <taxon>Bacillati</taxon>
        <taxon>Actinomycetota</taxon>
        <taxon>Actinomycetes</taxon>
        <taxon>Micrococcales</taxon>
        <taxon>Microbacteriaceae</taxon>
        <taxon>Microbacterium</taxon>
    </lineage>
</organism>
<feature type="transmembrane region" description="Helical" evidence="1">
    <location>
        <begin position="101"/>
        <end position="123"/>
    </location>
</feature>